<dbReference type="PANTHER" id="PTHR21567:SF9">
    <property type="entry name" value="CLIP-ASSOCIATING PROTEIN"/>
    <property type="match status" value="1"/>
</dbReference>
<keyword evidence="6" id="KW-0498">Mitosis</keyword>
<dbReference type="InterPro" id="IPR016024">
    <property type="entry name" value="ARM-type_fold"/>
</dbReference>
<protein>
    <recommendedName>
        <fullName evidence="3">Protein STU1</fullName>
    </recommendedName>
</protein>
<gene>
    <name evidence="9" type="ORF">RNJ44_03081</name>
</gene>
<evidence type="ECO:0000259" key="8">
    <source>
        <dbReference type="Pfam" id="PF12348"/>
    </source>
</evidence>
<evidence type="ECO:0000256" key="6">
    <source>
        <dbReference type="ARBA" id="ARBA00022776"/>
    </source>
</evidence>
<dbReference type="InterPro" id="IPR011989">
    <property type="entry name" value="ARM-like"/>
</dbReference>
<evidence type="ECO:0000256" key="3">
    <source>
        <dbReference type="ARBA" id="ARBA00016012"/>
    </source>
</evidence>
<proteinExistence type="inferred from homology"/>
<feature type="compositionally biased region" description="Low complexity" evidence="7">
    <location>
        <begin position="613"/>
        <end position="625"/>
    </location>
</feature>
<evidence type="ECO:0000256" key="7">
    <source>
        <dbReference type="SAM" id="MobiDB-lite"/>
    </source>
</evidence>
<evidence type="ECO:0000256" key="5">
    <source>
        <dbReference type="ARBA" id="ARBA00022701"/>
    </source>
</evidence>
<evidence type="ECO:0000256" key="4">
    <source>
        <dbReference type="ARBA" id="ARBA00022618"/>
    </source>
</evidence>
<evidence type="ECO:0000256" key="2">
    <source>
        <dbReference type="ARBA" id="ARBA00009549"/>
    </source>
</evidence>
<organism evidence="9 10">
    <name type="scientific">Nakaseomyces bracarensis</name>
    <dbReference type="NCBI Taxonomy" id="273131"/>
    <lineage>
        <taxon>Eukaryota</taxon>
        <taxon>Fungi</taxon>
        <taxon>Dikarya</taxon>
        <taxon>Ascomycota</taxon>
        <taxon>Saccharomycotina</taxon>
        <taxon>Saccharomycetes</taxon>
        <taxon>Saccharomycetales</taxon>
        <taxon>Saccharomycetaceae</taxon>
        <taxon>Nakaseomyces</taxon>
    </lineage>
</organism>
<evidence type="ECO:0000313" key="10">
    <source>
        <dbReference type="Proteomes" id="UP001623330"/>
    </source>
</evidence>
<comment type="subcellular location">
    <subcellularLocation>
        <location evidence="1">Cytoplasm</location>
        <location evidence="1">Cytoskeleton</location>
        <location evidence="1">Spindle</location>
    </subcellularLocation>
</comment>
<dbReference type="PANTHER" id="PTHR21567">
    <property type="entry name" value="CLASP"/>
    <property type="match status" value="1"/>
</dbReference>
<keyword evidence="6" id="KW-0131">Cell cycle</keyword>
<feature type="compositionally biased region" description="Basic and acidic residues" evidence="7">
    <location>
        <begin position="700"/>
        <end position="710"/>
    </location>
</feature>
<feature type="domain" description="CLASP N-terminal" evidence="8">
    <location>
        <begin position="360"/>
        <end position="594"/>
    </location>
</feature>
<name>A0ABR4NYR5_9SACH</name>
<dbReference type="SUPFAM" id="SSF48371">
    <property type="entry name" value="ARM repeat"/>
    <property type="match status" value="2"/>
</dbReference>
<feature type="compositionally biased region" description="Polar residues" evidence="7">
    <location>
        <begin position="664"/>
        <end position="684"/>
    </location>
</feature>
<evidence type="ECO:0000313" key="9">
    <source>
        <dbReference type="EMBL" id="KAL3234319.1"/>
    </source>
</evidence>
<keyword evidence="10" id="KW-1185">Reference proteome</keyword>
<dbReference type="InterPro" id="IPR024395">
    <property type="entry name" value="CLASP_N_dom"/>
</dbReference>
<feature type="region of interest" description="Disordered" evidence="7">
    <location>
        <begin position="1174"/>
        <end position="1211"/>
    </location>
</feature>
<dbReference type="Proteomes" id="UP001623330">
    <property type="component" value="Unassembled WGS sequence"/>
</dbReference>
<comment type="similarity">
    <text evidence="2">Belongs to the CLASP family.</text>
</comment>
<comment type="caution">
    <text evidence="9">The sequence shown here is derived from an EMBL/GenBank/DDBJ whole genome shotgun (WGS) entry which is preliminary data.</text>
</comment>
<keyword evidence="4" id="KW-0132">Cell division</keyword>
<keyword evidence="5" id="KW-0493">Microtubule</keyword>
<accession>A0ABR4NYR5</accession>
<feature type="region of interest" description="Disordered" evidence="7">
    <location>
        <begin position="664"/>
        <end position="723"/>
    </location>
</feature>
<sequence>MDVRFEKFNDLNQDDKCKLLQTFKGHVKKELVDVKAVPLYFRVLLHNTTNDHRVDHNLEQVRHSALCYLIKRVAMQTPSYFQDPLVVRDTVGHLLLDMPGLVDNNRNTKRKYEDEDNDNGDFGGSINDYNNNNIRQQHENLGNDIYVSKRKFWMPAIKAVEAIYHVSEALVVSTMHNLLRSIVEVPEKDWPQKFNNVLLAMVEISSSNKKPSIIDSVVPTISSTLNAVKLNSESELTQEVKTTLDLVADMLIDYIPGDRPLEFIQTLKNSEMCKYLEDKLIHKNPQETISNHSTQEQEEEDMGRNLIANVSQDNDSVFQVNTEIESLLKESLPPNFNNYNISTPTTRASLIIYESLDHFQSDLDNLLSPFSGPKETEQNWKLRQANIIQLRKCLEYNKSEDSSVIQYEPEGVVALFKEILLIESISKGIVSLRTTLSFASCQLLKDIIIIFHAYLPSNMIDQIFNIFKNQLSSTKKITSQIASHCIIVLLANLTHFSNRLFQNSFVLINSKNLSSRYCSSLFLKILILRYHNSQKFDSNLIYMEEWLKKGLTDSQTVVRESMRITFWYFYKCYPINGKKILTSGLTPQLKKAIELAIPQHLDIQYQPSASIASGRTSNTSSRRSSLIGQKRFPSYAQPTQSSVLQKNINNNNGSPIANVRSTSAYSSRENESQLNGTSLNNRLNHVTRKSSAPIPIQRVQAERSGVEKRSGSPPITTTPSHKRDISIDLSEEISAKDSNILTKKYIENALQAHNENKIPVSIKSDANQLTDLYKMFDNIENTEDLTVIQIKEALQDFFLFIKSYDVQGIDIKRLIQPLRKIMIKSPYDLKPLLKMSWFASQFDLSYLIELYSINNLSIEELFHVLSSNSVQTLRSCISIIDNLETPRQAKELENNENETGTFTMLSLYYLKFRKFFYNYTFRIIKSVIENKFRKLQEQLPTGLISELIKLFYQIFGKEFDLQIYYETFYSFYKYNKQVFIDISRELPLFPTVFKVCNELNERNEGFNASDILVRERTSIEDGVKEENTEEVHIPKDDEYKQYMEMTMVNPFGKEGNQRTPSSGSVVHNPSISEEADVDSGLKMKRKIGEDDTIGLNLLADEPRLTEMTKIVFTGIPGNKKQKTESDGDTNTEKRISSVEIADIFNGKSEFSHENNVANEPTVKFSMDPPKVILKSKEQSKPPANQRSVVKKESPDTNDDINGINSGSQPIIEDNNSNSNIEEETISPFVKHLNDCPVTLLEILQLVMRCTYNKISNNPEEDFNRMQKSLERIKSRGFTMKHIDDIIRPLLSFESNTTLRNWLEDNGGYQELLDLVTTILQSLSNSDQFPAKLFMRSMVLTHCLIVLNTLIKEALTLKSSQFHSIWDQIITISGTLTDDTSALYGLFKEVRKQLITQDFFDSKAITRILNILMTEIQDEKSTMEIFLIDTLAEIIEQNPLWTSKTYRLMEIVQSVAYMVESKNAKVRNSCFRVLISIYKLQEGRSSSYKQEVKELYQCLPDKLVSLVEQYSQFL</sequence>
<feature type="region of interest" description="Disordered" evidence="7">
    <location>
        <begin position="611"/>
        <end position="640"/>
    </location>
</feature>
<dbReference type="EMBL" id="JBEVYD010000003">
    <property type="protein sequence ID" value="KAL3234319.1"/>
    <property type="molecule type" value="Genomic_DNA"/>
</dbReference>
<dbReference type="Pfam" id="PF12348">
    <property type="entry name" value="CLASP_N"/>
    <property type="match status" value="1"/>
</dbReference>
<reference evidence="9 10" key="1">
    <citation type="submission" date="2024-05" db="EMBL/GenBank/DDBJ databases">
        <title>Long read based assembly of the Candida bracarensis genome reveals expanded adhesin content.</title>
        <authorList>
            <person name="Marcet-Houben M."/>
            <person name="Ksiezopolska E."/>
            <person name="Gabaldon T."/>
        </authorList>
    </citation>
    <scope>NUCLEOTIDE SEQUENCE [LARGE SCALE GENOMIC DNA]</scope>
    <source>
        <strain evidence="9 10">CBM6</strain>
    </source>
</reference>
<evidence type="ECO:0000256" key="1">
    <source>
        <dbReference type="ARBA" id="ARBA00004186"/>
    </source>
</evidence>
<dbReference type="Gene3D" id="1.25.10.10">
    <property type="entry name" value="Leucine-rich Repeat Variant"/>
    <property type="match status" value="1"/>
</dbReference>